<comment type="caution">
    <text evidence="1">The sequence shown here is derived from an EMBL/GenBank/DDBJ whole genome shotgun (WGS) entry which is preliminary data.</text>
</comment>
<dbReference type="RefSeq" id="WP_251348837.1">
    <property type="nucleotide sequence ID" value="NZ_JAMQGR010000001.1"/>
</dbReference>
<keyword evidence="2" id="KW-1185">Reference proteome</keyword>
<accession>A0ABT0WLK8</accession>
<protein>
    <submittedName>
        <fullName evidence="1">Uncharacterized protein</fullName>
    </submittedName>
</protein>
<gene>
    <name evidence="1" type="ORF">NCG91_05010</name>
</gene>
<proteinExistence type="predicted"/>
<organism evidence="1 2">
    <name type="scientific">Janthinobacterium kumbetense</name>
    <dbReference type="NCBI Taxonomy" id="2950280"/>
    <lineage>
        <taxon>Bacteria</taxon>
        <taxon>Pseudomonadati</taxon>
        <taxon>Pseudomonadota</taxon>
        <taxon>Betaproteobacteria</taxon>
        <taxon>Burkholderiales</taxon>
        <taxon>Oxalobacteraceae</taxon>
        <taxon>Janthinobacterium</taxon>
    </lineage>
</organism>
<dbReference type="Proteomes" id="UP001202243">
    <property type="component" value="Unassembled WGS sequence"/>
</dbReference>
<dbReference type="EMBL" id="JAMQGR010000001">
    <property type="protein sequence ID" value="MCM2564951.1"/>
    <property type="molecule type" value="Genomic_DNA"/>
</dbReference>
<evidence type="ECO:0000313" key="1">
    <source>
        <dbReference type="EMBL" id="MCM2564951.1"/>
    </source>
</evidence>
<reference evidence="1 2" key="1">
    <citation type="submission" date="2022-06" db="EMBL/GenBank/DDBJ databases">
        <title>Janthinobacterium kumbetensis sp. nov., isolated from spring water in Turkey.</title>
        <authorList>
            <person name="Inan Bektas K."/>
            <person name="Belduz A.A."/>
            <person name="Canakci S."/>
            <person name="Nalcaoglu A."/>
            <person name="Ceylan E."/>
            <person name="Kati H."/>
        </authorList>
    </citation>
    <scope>NUCLEOTIDE SEQUENCE [LARGE SCALE GENOMIC DNA]</scope>
    <source>
        <strain evidence="1 2">GK</strain>
    </source>
</reference>
<evidence type="ECO:0000313" key="2">
    <source>
        <dbReference type="Proteomes" id="UP001202243"/>
    </source>
</evidence>
<sequence length="214" mass="24551">MWNFFKRKNTPELPIPPQIVAKVEVETGQNRSAETNRISFLRAEKILACFEHSQGLPIPDSESELETPRVRQQLYKILLERPLAPYSTLIRQVFEKEVQYRIALWDGTIKDDGDSYEGIYRCAFLLYRLGSTSDIHSLWVAKHINMDVGTSMGVEFFIGAGFQATVSYLAESNLQDADEISSYVAGWFDQDDSEKWQKHWERSMVQNISSTGDS</sequence>
<name>A0ABT0WLK8_9BURK</name>